<evidence type="ECO:0000256" key="6">
    <source>
        <dbReference type="RuleBase" id="RU363132"/>
    </source>
</evidence>
<protein>
    <recommendedName>
        <fullName evidence="6">Reticulon-like protein</fullName>
    </recommendedName>
</protein>
<proteinExistence type="predicted"/>
<evidence type="ECO:0000259" key="7">
    <source>
        <dbReference type="PROSITE" id="PS50845"/>
    </source>
</evidence>
<keyword evidence="2 6" id="KW-0812">Transmembrane</keyword>
<gene>
    <name evidence="8" type="ORF">M5D96_005366</name>
</gene>
<accession>A0A9P9YR42</accession>
<sequence>PDAEFNQKVSNCILEEINRLILWRNWKKSVLVFVVLQILIFDFANESAIRVFCIWILFGLLLTIGYRVYGNPYQKYLDMDINISEEAVRQLVLLVPSKTFGFLIQLKSVVFVTNFWKTLKWMVVFSGMCLIGEFIYISTLVHLGLVLLFTIPKICTWTSNFYGTEKSSQFQIQSPISEEMDITSSNQSNNGNSKTVLKKLDDNKSSVNLDIKQESQSGSDNTKTFKEAINEMDISSSNQFINVNCKTDLKTKEIE</sequence>
<evidence type="ECO:0000256" key="5">
    <source>
        <dbReference type="ARBA" id="ARBA00023136"/>
    </source>
</evidence>
<dbReference type="Gene3D" id="1.20.5.2480">
    <property type="match status" value="1"/>
</dbReference>
<evidence type="ECO:0000256" key="3">
    <source>
        <dbReference type="ARBA" id="ARBA00022824"/>
    </source>
</evidence>
<keyword evidence="3 6" id="KW-0256">Endoplasmic reticulum</keyword>
<dbReference type="AlphaFoldDB" id="A0A9P9YR42"/>
<evidence type="ECO:0000313" key="8">
    <source>
        <dbReference type="EMBL" id="KAI8041114.1"/>
    </source>
</evidence>
<feature type="transmembrane region" description="Helical" evidence="6">
    <location>
        <begin position="51"/>
        <end position="69"/>
    </location>
</feature>
<dbReference type="Pfam" id="PF02453">
    <property type="entry name" value="Reticulon"/>
    <property type="match status" value="1"/>
</dbReference>
<keyword evidence="9" id="KW-1185">Reference proteome</keyword>
<name>A0A9P9YR42_9MUSC</name>
<evidence type="ECO:0000256" key="4">
    <source>
        <dbReference type="ARBA" id="ARBA00022989"/>
    </source>
</evidence>
<feature type="transmembrane region" description="Helical" evidence="6">
    <location>
        <begin position="123"/>
        <end position="151"/>
    </location>
</feature>
<evidence type="ECO:0000256" key="1">
    <source>
        <dbReference type="ARBA" id="ARBA00004477"/>
    </source>
</evidence>
<feature type="transmembrane region" description="Helical" evidence="6">
    <location>
        <begin position="99"/>
        <end position="116"/>
    </location>
</feature>
<organism evidence="8 9">
    <name type="scientific">Drosophila gunungcola</name>
    <name type="common">fruit fly</name>
    <dbReference type="NCBI Taxonomy" id="103775"/>
    <lineage>
        <taxon>Eukaryota</taxon>
        <taxon>Metazoa</taxon>
        <taxon>Ecdysozoa</taxon>
        <taxon>Arthropoda</taxon>
        <taxon>Hexapoda</taxon>
        <taxon>Insecta</taxon>
        <taxon>Pterygota</taxon>
        <taxon>Neoptera</taxon>
        <taxon>Endopterygota</taxon>
        <taxon>Diptera</taxon>
        <taxon>Brachycera</taxon>
        <taxon>Muscomorpha</taxon>
        <taxon>Ephydroidea</taxon>
        <taxon>Drosophilidae</taxon>
        <taxon>Drosophila</taxon>
        <taxon>Sophophora</taxon>
    </lineage>
</organism>
<dbReference type="InterPro" id="IPR003388">
    <property type="entry name" value="Reticulon"/>
</dbReference>
<feature type="non-terminal residue" evidence="8">
    <location>
        <position position="255"/>
    </location>
</feature>
<comment type="caution">
    <text evidence="8">The sequence shown here is derived from an EMBL/GenBank/DDBJ whole genome shotgun (WGS) entry which is preliminary data.</text>
</comment>
<keyword evidence="5 6" id="KW-0472">Membrane</keyword>
<dbReference type="GO" id="GO:0005789">
    <property type="term" value="C:endoplasmic reticulum membrane"/>
    <property type="evidence" value="ECO:0007669"/>
    <property type="project" value="UniProtKB-SubCell"/>
</dbReference>
<feature type="domain" description="Reticulon" evidence="7">
    <location>
        <begin position="17"/>
        <end position="154"/>
    </location>
</feature>
<comment type="subcellular location">
    <subcellularLocation>
        <location evidence="1 6">Endoplasmic reticulum membrane</location>
        <topology evidence="1 6">Multi-pass membrane protein</topology>
    </subcellularLocation>
</comment>
<evidence type="ECO:0000313" key="9">
    <source>
        <dbReference type="Proteomes" id="UP001059596"/>
    </source>
</evidence>
<dbReference type="Proteomes" id="UP001059596">
    <property type="component" value="Unassembled WGS sequence"/>
</dbReference>
<evidence type="ECO:0000256" key="2">
    <source>
        <dbReference type="ARBA" id="ARBA00022692"/>
    </source>
</evidence>
<keyword evidence="4 6" id="KW-1133">Transmembrane helix</keyword>
<dbReference type="EMBL" id="JAMKOV010000003">
    <property type="protein sequence ID" value="KAI8041114.1"/>
    <property type="molecule type" value="Genomic_DNA"/>
</dbReference>
<dbReference type="PROSITE" id="PS50845">
    <property type="entry name" value="RETICULON"/>
    <property type="match status" value="1"/>
</dbReference>
<reference evidence="8" key="1">
    <citation type="journal article" date="2023" name="Genome Biol. Evol.">
        <title>Long-read-based Genome Assembly of Drosophila gunungcola Reveals Fewer Chemosensory Genes in Flower-breeding Species.</title>
        <authorList>
            <person name="Negi A."/>
            <person name="Liao B.Y."/>
            <person name="Yeh S.D."/>
        </authorList>
    </citation>
    <scope>NUCLEOTIDE SEQUENCE</scope>
    <source>
        <strain evidence="8">Sukarami</strain>
    </source>
</reference>